<protein>
    <submittedName>
        <fullName evidence="1">Uncharacterized protein</fullName>
    </submittedName>
</protein>
<evidence type="ECO:0000313" key="1">
    <source>
        <dbReference type="EMBL" id="KAB8067264.1"/>
    </source>
</evidence>
<dbReference type="EMBL" id="ML732518">
    <property type="protein sequence ID" value="KAB8067264.1"/>
    <property type="molecule type" value="Genomic_DNA"/>
</dbReference>
<gene>
    <name evidence="1" type="ORF">BDV29DRAFT_163555</name>
</gene>
<evidence type="ECO:0000313" key="2">
    <source>
        <dbReference type="Proteomes" id="UP000326565"/>
    </source>
</evidence>
<organism evidence="1 2">
    <name type="scientific">Aspergillus leporis</name>
    <dbReference type="NCBI Taxonomy" id="41062"/>
    <lineage>
        <taxon>Eukaryota</taxon>
        <taxon>Fungi</taxon>
        <taxon>Dikarya</taxon>
        <taxon>Ascomycota</taxon>
        <taxon>Pezizomycotina</taxon>
        <taxon>Eurotiomycetes</taxon>
        <taxon>Eurotiomycetidae</taxon>
        <taxon>Eurotiales</taxon>
        <taxon>Aspergillaceae</taxon>
        <taxon>Aspergillus</taxon>
        <taxon>Aspergillus subgen. Circumdati</taxon>
    </lineage>
</organism>
<keyword evidence="2" id="KW-1185">Reference proteome</keyword>
<proteinExistence type="predicted"/>
<sequence length="165" mass="18588">MPTINSTTRPLTFDTNGLYALLSDRGSLYNFHWGLYLAKSPTTGVEHHLKNEDNWCMWNIKISPTYNVVSFSKLKVALKVAVLDSVLHDCMGDRLREIPTTHSAPFPEVMSCRFWLKEALTTLDELGYIKLMSSVAEIEEEAIRLAEIATERRGKVVGKRAGTEA</sequence>
<dbReference type="AlphaFoldDB" id="A0A5N5WIZ2"/>
<reference evidence="1 2" key="1">
    <citation type="submission" date="2019-04" db="EMBL/GenBank/DDBJ databases">
        <title>Friends and foes A comparative genomics study of 23 Aspergillus species from section Flavi.</title>
        <authorList>
            <consortium name="DOE Joint Genome Institute"/>
            <person name="Kjaerbolling I."/>
            <person name="Vesth T."/>
            <person name="Frisvad J.C."/>
            <person name="Nybo J.L."/>
            <person name="Theobald S."/>
            <person name="Kildgaard S."/>
            <person name="Isbrandt T."/>
            <person name="Kuo A."/>
            <person name="Sato A."/>
            <person name="Lyhne E.K."/>
            <person name="Kogle M.E."/>
            <person name="Wiebenga A."/>
            <person name="Kun R.S."/>
            <person name="Lubbers R.J."/>
            <person name="Makela M.R."/>
            <person name="Barry K."/>
            <person name="Chovatia M."/>
            <person name="Clum A."/>
            <person name="Daum C."/>
            <person name="Haridas S."/>
            <person name="He G."/>
            <person name="LaButti K."/>
            <person name="Lipzen A."/>
            <person name="Mondo S."/>
            <person name="Riley R."/>
            <person name="Salamov A."/>
            <person name="Simmons B.A."/>
            <person name="Magnuson J.K."/>
            <person name="Henrissat B."/>
            <person name="Mortensen U.H."/>
            <person name="Larsen T.O."/>
            <person name="Devries R.P."/>
            <person name="Grigoriev I.V."/>
            <person name="Machida M."/>
            <person name="Baker S.E."/>
            <person name="Andersen M.R."/>
        </authorList>
    </citation>
    <scope>NUCLEOTIDE SEQUENCE [LARGE SCALE GENOMIC DNA]</scope>
    <source>
        <strain evidence="1 2">CBS 151.66</strain>
    </source>
</reference>
<name>A0A5N5WIZ2_9EURO</name>
<dbReference type="Proteomes" id="UP000326565">
    <property type="component" value="Unassembled WGS sequence"/>
</dbReference>
<dbReference type="OrthoDB" id="3016366at2759"/>
<accession>A0A5N5WIZ2</accession>